<dbReference type="SUPFAM" id="SSF50341">
    <property type="entry name" value="CheW-like"/>
    <property type="match status" value="1"/>
</dbReference>
<gene>
    <name evidence="2" type="ORF">DES47_103535</name>
</gene>
<dbReference type="InParanoid" id="A0A4R6QQL7"/>
<evidence type="ECO:0000313" key="3">
    <source>
        <dbReference type="Proteomes" id="UP000295361"/>
    </source>
</evidence>
<reference evidence="2 3" key="1">
    <citation type="submission" date="2019-03" db="EMBL/GenBank/DDBJ databases">
        <title>Genomic Encyclopedia of Type Strains, Phase IV (KMG-IV): sequencing the most valuable type-strain genomes for metagenomic binning, comparative biology and taxonomic classification.</title>
        <authorList>
            <person name="Goeker M."/>
        </authorList>
    </citation>
    <scope>NUCLEOTIDE SEQUENCE [LARGE SCALE GENOMIC DNA]</scope>
    <source>
        <strain evidence="2 3">DSM 16998</strain>
    </source>
</reference>
<protein>
    <submittedName>
        <fullName evidence="2">Chemotaxis signal transduction protein</fullName>
    </submittedName>
</protein>
<keyword evidence="3" id="KW-1185">Reference proteome</keyword>
<dbReference type="GO" id="GO:0006935">
    <property type="term" value="P:chemotaxis"/>
    <property type="evidence" value="ECO:0007669"/>
    <property type="project" value="InterPro"/>
</dbReference>
<evidence type="ECO:0000313" key="2">
    <source>
        <dbReference type="EMBL" id="TDP71554.1"/>
    </source>
</evidence>
<dbReference type="SMART" id="SM00260">
    <property type="entry name" value="CheW"/>
    <property type="match status" value="1"/>
</dbReference>
<dbReference type="OrthoDB" id="9814866at2"/>
<comment type="caution">
    <text evidence="2">The sequence shown here is derived from an EMBL/GenBank/DDBJ whole genome shotgun (WGS) entry which is preliminary data.</text>
</comment>
<dbReference type="InterPro" id="IPR002545">
    <property type="entry name" value="CheW-lke_dom"/>
</dbReference>
<dbReference type="Gene3D" id="2.40.50.180">
    <property type="entry name" value="CheA-289, Domain 4"/>
    <property type="match status" value="1"/>
</dbReference>
<dbReference type="InterPro" id="IPR036061">
    <property type="entry name" value="CheW-like_dom_sf"/>
</dbReference>
<name>A0A4R6QQL7_9BURK</name>
<dbReference type="EMBL" id="SNXS01000003">
    <property type="protein sequence ID" value="TDP71554.1"/>
    <property type="molecule type" value="Genomic_DNA"/>
</dbReference>
<sequence>MSKVWRRGLPFTAEVAPFVRHMPLVEEHREGLVRLQGAWDSLALLGQMSGAATDMAHTRSAFQALTGSLLDSLARRQLDNAVQRLQGKAQVAIDILVRNLFERTADVGFLAADAPLRALVAGADLAADARPALEARFRAYVAKYSVYDDIVVLSPQGLVLARLDRSVALTHSADPLIAEALRPGTPFVERFGTTELLGGRAGLIYASAVRAADGTAGVLCLSFRLVDEMAGVFRQLLAPADRTVIVLLDAEFRVLVSSDPWQLPPGAQLPPARQHRLVFAGRDYLAVAAPASGYEGYRGPGWSALALLPVEQAFVDDEAAPAGPDHGFEQLAASVDTRELFDAELRGIPLEARRIQRDLSRSLWNGKLRSRLNRSGAGGTDFAVTLLNEVERTGQQLRQVFEQAIGNLHHSALAAVFDAAQFHARLAIDIMDRNLYERANDCRWWALDGELQQALAGGSAEAASARLRHINSLYTVYALLLVFDAQGRIVAVSDPAHAHRVGERLEQPWVTETLALRDRERFVVSPHQACGLYGESGETPTYVYAAALPAPDDETRVLGGVAIVFDGAPQFAAMLRDALPQEGQGSALLLSRDGRVVASSDARWAAGAVGPLAPALLDLGAGDTQRCELTLDGVVHAVGIAMSGGYREYRQGVARSDRDVAAVMLVPLGRRLIVAATAPLAFVPPPLPPSTEGTLDIASFMVDGQWLGLPAEQTLEALERPRITGMPNTPAALIGMLSHHEQMLPVLDLGLLRGGRPSADADAPVLVCQDGRGQRLALRVQELGPVFSIAPAAAQPSPALGGLVAAGRERLVRGGGDAAAMLTLIDIDELRRRLSAGAGEALDLIGA</sequence>
<organism evidence="2 3">
    <name type="scientific">Roseateles toxinivorans</name>
    <dbReference type="NCBI Taxonomy" id="270368"/>
    <lineage>
        <taxon>Bacteria</taxon>
        <taxon>Pseudomonadati</taxon>
        <taxon>Pseudomonadota</taxon>
        <taxon>Betaproteobacteria</taxon>
        <taxon>Burkholderiales</taxon>
        <taxon>Sphaerotilaceae</taxon>
        <taxon>Roseateles</taxon>
    </lineage>
</organism>
<evidence type="ECO:0000259" key="1">
    <source>
        <dbReference type="PROSITE" id="PS50851"/>
    </source>
</evidence>
<dbReference type="Pfam" id="PF01584">
    <property type="entry name" value="CheW"/>
    <property type="match status" value="1"/>
</dbReference>
<dbReference type="Proteomes" id="UP000295361">
    <property type="component" value="Unassembled WGS sequence"/>
</dbReference>
<feature type="domain" description="CheW-like" evidence="1">
    <location>
        <begin position="694"/>
        <end position="836"/>
    </location>
</feature>
<dbReference type="GO" id="GO:0007165">
    <property type="term" value="P:signal transduction"/>
    <property type="evidence" value="ECO:0007669"/>
    <property type="project" value="InterPro"/>
</dbReference>
<dbReference type="PROSITE" id="PS50851">
    <property type="entry name" value="CHEW"/>
    <property type="match status" value="1"/>
</dbReference>
<dbReference type="Gene3D" id="2.30.30.40">
    <property type="entry name" value="SH3 Domains"/>
    <property type="match status" value="1"/>
</dbReference>
<accession>A0A4R6QQL7</accession>
<proteinExistence type="predicted"/>
<dbReference type="AlphaFoldDB" id="A0A4R6QQL7"/>
<dbReference type="RefSeq" id="WP_133701324.1">
    <property type="nucleotide sequence ID" value="NZ_SNXS01000003.1"/>
</dbReference>